<reference evidence="1" key="1">
    <citation type="submission" date="2019-01" db="EMBL/GenBank/DDBJ databases">
        <title>Whole Genome Sequencing for Putative Detection of Antimicrobial Resistance and Potential Virulence Factors in Chryseobacterium indologenes isolated from Nile Tilapia in Tanzania.</title>
        <authorList>
            <person name="Mwega E."/>
            <person name="Mutoloki S."/>
            <person name="Mugimba K."/>
            <person name="Colquhoun D."/>
            <person name="Mdegela R."/>
            <person name="Evensen O."/>
            <person name="Wasteson Y."/>
        </authorList>
    </citation>
    <scope>NUCLEOTIDE SEQUENCE [LARGE SCALE GENOMIC DNA]</scope>
    <source>
        <strain evidence="1">StR 01</strain>
    </source>
</reference>
<organism evidence="1">
    <name type="scientific">Chryseobacterium indologenes</name>
    <name type="common">Flavobacterium indologenes</name>
    <dbReference type="NCBI Taxonomy" id="253"/>
    <lineage>
        <taxon>Bacteria</taxon>
        <taxon>Pseudomonadati</taxon>
        <taxon>Bacteroidota</taxon>
        <taxon>Flavobacteriia</taxon>
        <taxon>Flavobacteriales</taxon>
        <taxon>Weeksellaceae</taxon>
        <taxon>Chryseobacterium group</taxon>
        <taxon>Chryseobacterium</taxon>
    </lineage>
</organism>
<gene>
    <name evidence="1" type="ORF">EU348_11070</name>
</gene>
<protein>
    <submittedName>
        <fullName evidence="1">Uncharacterized protein</fullName>
    </submittedName>
</protein>
<dbReference type="AlphaFoldDB" id="A0A411DMV7"/>
<proteinExistence type="predicted"/>
<evidence type="ECO:0000313" key="1">
    <source>
        <dbReference type="EMBL" id="QBA21708.1"/>
    </source>
</evidence>
<dbReference type="EMBL" id="CP035532">
    <property type="protein sequence ID" value="QBA21708.1"/>
    <property type="molecule type" value="Genomic_DNA"/>
</dbReference>
<name>A0A411DMV7_CHRID</name>
<accession>A0A411DMV7</accession>
<sequence length="114" mass="13410">MKNIFFILVLLLLVNCTNSVKKSNNVYVDGDCIENLDFKKEYFSNIKIIDSLINKNEGSQFNKSLVFISKYSHVSFESRLNYAGLYPSGVYEKDRKGWIDWYEKNKCNNIQFKK</sequence>